<dbReference type="SMART" id="SM00089">
    <property type="entry name" value="PKD"/>
    <property type="match status" value="1"/>
</dbReference>
<dbReference type="InterPro" id="IPR052025">
    <property type="entry name" value="Xyloglucanase_GH74"/>
</dbReference>
<accession>A0A425XX66</accession>
<dbReference type="InterPro" id="IPR022409">
    <property type="entry name" value="PKD/Chitinase_dom"/>
</dbReference>
<dbReference type="InterPro" id="IPR013320">
    <property type="entry name" value="ConA-like_dom_sf"/>
</dbReference>
<dbReference type="RefSeq" id="WP_125031943.1">
    <property type="nucleotide sequence ID" value="NZ_JAPXVP010000020.1"/>
</dbReference>
<proteinExistence type="predicted"/>
<dbReference type="InterPro" id="IPR015943">
    <property type="entry name" value="WD40/YVTN_repeat-like_dom_sf"/>
</dbReference>
<dbReference type="SUPFAM" id="SSF49899">
    <property type="entry name" value="Concanavalin A-like lectins/glucanases"/>
    <property type="match status" value="1"/>
</dbReference>
<dbReference type="PANTHER" id="PTHR43739">
    <property type="entry name" value="XYLOGLUCANASE (EUROFUNG)"/>
    <property type="match status" value="1"/>
</dbReference>
<evidence type="ECO:0000256" key="3">
    <source>
        <dbReference type="ARBA" id="ARBA00023157"/>
    </source>
</evidence>
<dbReference type="InterPro" id="IPR026444">
    <property type="entry name" value="Secre_tail"/>
</dbReference>
<dbReference type="InterPro" id="IPR035986">
    <property type="entry name" value="PKD_dom_sf"/>
</dbReference>
<sequence>MHRILLSIILLLGSVSLMAQNSPSFFKTVPPVDESTPEWAHKMYSDNPNVSEVDYLYHQYYQSHPFQKNIHTQNFKHWKRQIQDYLGSDGYIHISSRNEEDATNQILIKKSQRTRLKSAGGTQANWVCLGPTETYNDKGEGNFPVSWQANVYSMDQSVSNPDILYVGSESGGVYKTTDKGLNWALVSKNEIFCNGVSDIKIAPSNSQIVFATANKRIYKTEDGAATWKEVYYIGETGNQLLIHPSNPLLVFCASPKGLHKSIDGGANWQTQYAEKCWDIAYHPTNSDVLYLLKNNAGQKKCEFFKSTDGGNTWDKKEQGWYAPSDENNAEDSGARIATSPAAPEKVYVGLLGASKAGDNGWIGVYKSTDAGDSWVNPKLPDGGPWDDTNHQNLANYKRDGTDFHQGFYNFAMAVSHKDSEKIWVGCLALSESTDGGKSWTRIGGYYNQKDIGWIHPDIQDLHVLGDDVWICTDGGVNYSNDELTTHESRKKGIIGSDFWGFGSGWNEDVLIGGRYHNGNTAYYQTFEQGSYLRLGGAEAPTGYVDPMNNRKTYFSDISTTIIPESLNEDVVREASLSKYPNESYYSMYSSNIEFDPRYADHMYLGEGSKVWKSVDGGSSFEVLNDFGNQGKVLEIVISRSNPKVMYCVFQPGGGYWDLCQLKRSSDGGKSWNTLSNLPAKEKWRLQITLNPLDENELWVISGSGGNGDKVYCTTDGGSVWNNMTTSKLDNESPKDILFQGGSNRVIYLATKHSLFYWNDIAKNWLAYNQGLPFTVNPLSMRPFYRDGKLRLATSRGIWETNLVEESKAIAQPIVRSSESHCNRDTIQFDCYSIIKHENASWKWSFDPEPKFVSSTSARNPKVVFSGEGNCNVTLTVTDGNGNTDSKTVENMVNLKNVCGADAISGYALKNTQAGDYCATSNLGIQVNSFTVTAWVKPNGIQDDYTGIVINNGTTAGFNFAHGNNTLAYHWPGGLWSWNSGLVVPADKWSYVAMVASPNGMSLYVDGKVAKQDISLEPVDLTSLFIGSYKGWDSRNFKGEMDEVCMWNRALTTDEIRKNRHLTKENIVGVDQDIIAYYQFNENEGMVLDKKGSLHARVYGGATRVKSYAPVGKGKSELLAVNAGGTFDFNEANAVMNFSDNGSLPNGDVVVTQISSLPEVLPNQNPNVECFWIINNYGSNKSFSALEQLKLSPAYGEPSEVIVNQSEYAHLYSRSENDLSSDWTDIGAAESVIPGEKGHFNYNSETDLTSFGQYFIACSRYFAILEGQEGGVPTGIPELELAKDRVKMYPNPLKSGSNELCLQYSGVERLRIRIFNLTGKLMIDQFADGRGNHNINSANLKVGIYVYSIMGDSFIRNGKLIVI</sequence>
<keyword evidence="8" id="KW-1185">Reference proteome</keyword>
<feature type="chain" id="PRO_5019439641" evidence="4">
    <location>
        <begin position="20"/>
        <end position="1362"/>
    </location>
</feature>
<evidence type="ECO:0000259" key="6">
    <source>
        <dbReference type="SMART" id="SM00560"/>
    </source>
</evidence>
<dbReference type="InterPro" id="IPR031778">
    <property type="entry name" value="Sortilin_N"/>
</dbReference>
<dbReference type="EMBL" id="QQWG01000023">
    <property type="protein sequence ID" value="RRG19233.1"/>
    <property type="molecule type" value="Genomic_DNA"/>
</dbReference>
<dbReference type="SUPFAM" id="SSF110296">
    <property type="entry name" value="Oligoxyloglucan reducing end-specific cellobiohydrolase"/>
    <property type="match status" value="1"/>
</dbReference>
<organism evidence="7 8">
    <name type="scientific">Ancylomarina euxinus</name>
    <dbReference type="NCBI Taxonomy" id="2283627"/>
    <lineage>
        <taxon>Bacteria</taxon>
        <taxon>Pseudomonadati</taxon>
        <taxon>Bacteroidota</taxon>
        <taxon>Bacteroidia</taxon>
        <taxon>Marinilabiliales</taxon>
        <taxon>Marinifilaceae</taxon>
        <taxon>Ancylomarina</taxon>
    </lineage>
</organism>
<protein>
    <submittedName>
        <fullName evidence="7">T9SS C-terminal target domain-containing protein</fullName>
    </submittedName>
</protein>
<dbReference type="InterPro" id="IPR013783">
    <property type="entry name" value="Ig-like_fold"/>
</dbReference>
<feature type="signal peptide" evidence="4">
    <location>
        <begin position="1"/>
        <end position="19"/>
    </location>
</feature>
<dbReference type="CDD" id="cd15482">
    <property type="entry name" value="Sialidase_non-viral"/>
    <property type="match status" value="1"/>
</dbReference>
<dbReference type="Pfam" id="PF13385">
    <property type="entry name" value="Laminin_G_3"/>
    <property type="match status" value="1"/>
</dbReference>
<feature type="domain" description="PKD/Chitinase" evidence="5">
    <location>
        <begin position="813"/>
        <end position="895"/>
    </location>
</feature>
<dbReference type="CDD" id="cd00146">
    <property type="entry name" value="PKD"/>
    <property type="match status" value="1"/>
</dbReference>
<dbReference type="Gene3D" id="2.130.10.10">
    <property type="entry name" value="YVTN repeat-like/Quinoprotein amine dehydrogenase"/>
    <property type="match status" value="4"/>
</dbReference>
<keyword evidence="2" id="KW-0677">Repeat</keyword>
<evidence type="ECO:0000259" key="5">
    <source>
        <dbReference type="SMART" id="SM00089"/>
    </source>
</evidence>
<evidence type="ECO:0000256" key="2">
    <source>
        <dbReference type="ARBA" id="ARBA00022737"/>
    </source>
</evidence>
<dbReference type="SMART" id="SM00560">
    <property type="entry name" value="LamGL"/>
    <property type="match status" value="1"/>
</dbReference>
<dbReference type="PANTHER" id="PTHR43739:SF5">
    <property type="entry name" value="EXO-ALPHA-SIALIDASE"/>
    <property type="match status" value="1"/>
</dbReference>
<dbReference type="InterPro" id="IPR036278">
    <property type="entry name" value="Sialidase_sf"/>
</dbReference>
<dbReference type="SUPFAM" id="SSF50939">
    <property type="entry name" value="Sialidases"/>
    <property type="match status" value="1"/>
</dbReference>
<dbReference type="SUPFAM" id="SSF49299">
    <property type="entry name" value="PKD domain"/>
    <property type="match status" value="1"/>
</dbReference>
<dbReference type="Gene3D" id="2.60.120.200">
    <property type="match status" value="1"/>
</dbReference>
<dbReference type="OrthoDB" id="9757809at2"/>
<evidence type="ECO:0000256" key="4">
    <source>
        <dbReference type="SAM" id="SignalP"/>
    </source>
</evidence>
<dbReference type="GO" id="GO:0004553">
    <property type="term" value="F:hydrolase activity, hydrolyzing O-glycosyl compounds"/>
    <property type="evidence" value="ECO:0007669"/>
    <property type="project" value="UniProtKB-ARBA"/>
</dbReference>
<gene>
    <name evidence="7" type="ORF">DWB61_16220</name>
</gene>
<evidence type="ECO:0000313" key="8">
    <source>
        <dbReference type="Proteomes" id="UP000285794"/>
    </source>
</evidence>
<evidence type="ECO:0000256" key="1">
    <source>
        <dbReference type="ARBA" id="ARBA00022729"/>
    </source>
</evidence>
<keyword evidence="1 4" id="KW-0732">Signal</keyword>
<dbReference type="InterPro" id="IPR006558">
    <property type="entry name" value="LamG-like"/>
</dbReference>
<keyword evidence="3" id="KW-1015">Disulfide bond</keyword>
<dbReference type="NCBIfam" id="TIGR04183">
    <property type="entry name" value="Por_Secre_tail"/>
    <property type="match status" value="1"/>
</dbReference>
<comment type="caution">
    <text evidence="7">The sequence shown here is derived from an EMBL/GenBank/DDBJ whole genome shotgun (WGS) entry which is preliminary data.</text>
</comment>
<dbReference type="Gene3D" id="2.60.40.10">
    <property type="entry name" value="Immunoglobulins"/>
    <property type="match status" value="1"/>
</dbReference>
<reference evidence="7 8" key="1">
    <citation type="submission" date="2018-07" db="EMBL/GenBank/DDBJ databases">
        <title>Draft genome sequence of Ancylomarina sp. M1P.</title>
        <authorList>
            <person name="Yadav S."/>
            <person name="Villanueva L."/>
            <person name="Damste J.S.S."/>
        </authorList>
    </citation>
    <scope>NUCLEOTIDE SEQUENCE [LARGE SCALE GENOMIC DNA]</scope>
    <source>
        <strain evidence="7 8">M1P</strain>
    </source>
</reference>
<name>A0A425XX66_9BACT</name>
<dbReference type="Pfam" id="PF15902">
    <property type="entry name" value="Sortilin-Vps10"/>
    <property type="match status" value="1"/>
</dbReference>
<dbReference type="Proteomes" id="UP000285794">
    <property type="component" value="Unassembled WGS sequence"/>
</dbReference>
<dbReference type="GO" id="GO:0010411">
    <property type="term" value="P:xyloglucan metabolic process"/>
    <property type="evidence" value="ECO:0007669"/>
    <property type="project" value="TreeGrafter"/>
</dbReference>
<dbReference type="Pfam" id="PF18962">
    <property type="entry name" value="Por_Secre_tail"/>
    <property type="match status" value="1"/>
</dbReference>
<evidence type="ECO:0000313" key="7">
    <source>
        <dbReference type="EMBL" id="RRG19233.1"/>
    </source>
</evidence>
<feature type="domain" description="LamG-like jellyroll fold" evidence="6">
    <location>
        <begin position="927"/>
        <end position="1053"/>
    </location>
</feature>